<evidence type="ECO:0000256" key="6">
    <source>
        <dbReference type="ARBA" id="ARBA00022694"/>
    </source>
</evidence>
<proteinExistence type="inferred from homology"/>
<evidence type="ECO:0000256" key="15">
    <source>
        <dbReference type="PIRSR" id="PIRSR028980-1"/>
    </source>
</evidence>
<keyword evidence="6 14" id="KW-0819">tRNA processing</keyword>
<evidence type="ECO:0000256" key="3">
    <source>
        <dbReference type="ARBA" id="ARBA00012511"/>
    </source>
</evidence>
<comment type="cofactor">
    <cofactor evidence="16">
        <name>Mg(2+)</name>
        <dbReference type="ChEBI" id="CHEBI:18420"/>
    </cofactor>
    <text evidence="16">Binds 2 magnesium ions per subunit.</text>
</comment>
<dbReference type="AlphaFoldDB" id="A0A6A5X2V3"/>
<dbReference type="EC" id="2.7.7.79" evidence="3 14"/>
<evidence type="ECO:0000256" key="7">
    <source>
        <dbReference type="ARBA" id="ARBA00022695"/>
    </source>
</evidence>
<evidence type="ECO:0000256" key="2">
    <source>
        <dbReference type="ARBA" id="ARBA00010113"/>
    </source>
</evidence>
<comment type="similarity">
    <text evidence="2 14">Belongs to the tRNA(His) guanylyltransferase family.</text>
</comment>
<keyword evidence="10 14" id="KW-0460">Magnesium</keyword>
<evidence type="ECO:0000259" key="18">
    <source>
        <dbReference type="Pfam" id="PF14413"/>
    </source>
</evidence>
<dbReference type="GO" id="GO:0006400">
    <property type="term" value="P:tRNA modification"/>
    <property type="evidence" value="ECO:0007669"/>
    <property type="project" value="UniProtKB-UniRule"/>
</dbReference>
<dbReference type="Proteomes" id="UP000799779">
    <property type="component" value="Unassembled WGS sequence"/>
</dbReference>
<name>A0A6A5X2V3_9PLEO</name>
<feature type="binding site" evidence="16">
    <location>
        <position position="29"/>
    </location>
    <ligand>
        <name>Mg(2+)</name>
        <dbReference type="ChEBI" id="CHEBI:18420"/>
        <label>1</label>
        <note>catalytic</note>
    </ligand>
</feature>
<dbReference type="PIRSF" id="PIRSF028980">
    <property type="entry name" value="tRNAHis_guanylyltransferase"/>
    <property type="match status" value="1"/>
</dbReference>
<feature type="binding site" evidence="15">
    <location>
        <begin position="75"/>
        <end position="76"/>
    </location>
    <ligand>
        <name>GTP</name>
        <dbReference type="ChEBI" id="CHEBI:37565"/>
    </ligand>
</feature>
<keyword evidence="5 14" id="KW-0808">Transferase</keyword>
<protein>
    <recommendedName>
        <fullName evidence="4 14">tRNA(His) guanylyltransferase</fullName>
        <ecNumber evidence="3 14">2.7.7.79</ecNumber>
    </recommendedName>
    <alternativeName>
        <fullName evidence="12 14">tRNA-histidine guanylyltransferase</fullName>
    </alternativeName>
</protein>
<keyword evidence="9 14" id="KW-0547">Nucleotide-binding</keyword>
<keyword evidence="8 14" id="KW-0479">Metal-binding</keyword>
<feature type="binding site" evidence="16">
    <location>
        <position position="30"/>
    </location>
    <ligand>
        <name>Mg(2+)</name>
        <dbReference type="ChEBI" id="CHEBI:18420"/>
        <label>1</label>
        <note>catalytic</note>
    </ligand>
</feature>
<reference evidence="19" key="1">
    <citation type="journal article" date="2020" name="Stud. Mycol.">
        <title>101 Dothideomycetes genomes: a test case for predicting lifestyles and emergence of pathogens.</title>
        <authorList>
            <person name="Haridas S."/>
            <person name="Albert R."/>
            <person name="Binder M."/>
            <person name="Bloem J."/>
            <person name="Labutti K."/>
            <person name="Salamov A."/>
            <person name="Andreopoulos B."/>
            <person name="Baker S."/>
            <person name="Barry K."/>
            <person name="Bills G."/>
            <person name="Bluhm B."/>
            <person name="Cannon C."/>
            <person name="Castanera R."/>
            <person name="Culley D."/>
            <person name="Daum C."/>
            <person name="Ezra D."/>
            <person name="Gonzalez J."/>
            <person name="Henrissat B."/>
            <person name="Kuo A."/>
            <person name="Liang C."/>
            <person name="Lipzen A."/>
            <person name="Lutzoni F."/>
            <person name="Magnuson J."/>
            <person name="Mondo S."/>
            <person name="Nolan M."/>
            <person name="Ohm R."/>
            <person name="Pangilinan J."/>
            <person name="Park H.-J."/>
            <person name="Ramirez L."/>
            <person name="Alfaro M."/>
            <person name="Sun H."/>
            <person name="Tritt A."/>
            <person name="Yoshinaga Y."/>
            <person name="Zwiers L.-H."/>
            <person name="Turgeon B."/>
            <person name="Goodwin S."/>
            <person name="Spatafora J."/>
            <person name="Crous P."/>
            <person name="Grigoriev I."/>
        </authorList>
    </citation>
    <scope>NUCLEOTIDE SEQUENCE</scope>
    <source>
        <strain evidence="19">CBS 123094</strain>
    </source>
</reference>
<dbReference type="Gene3D" id="3.30.70.3000">
    <property type="match status" value="1"/>
</dbReference>
<evidence type="ECO:0000256" key="9">
    <source>
        <dbReference type="ARBA" id="ARBA00022741"/>
    </source>
</evidence>
<feature type="binding site" evidence="16">
    <location>
        <position position="76"/>
    </location>
    <ligand>
        <name>Mg(2+)</name>
        <dbReference type="ChEBI" id="CHEBI:18420"/>
        <label>1</label>
        <note>catalytic</note>
    </ligand>
</feature>
<sequence length="254" mass="28876">MANSKYEYVRSFEQPDILLANTWIVVRIDGRGFSKLTTKYNFAKPNDRRGLDLMNAAAEAVMKELPDLVLAYGNSDEFSFVFHKDCTLFERRASKLTTTIVSTFTSYYVFLWPEYMGDGRLTPPLPSFDGRAVCYPSDQNLRDYISWRQVDCHINNLYNTTFWALVQNGGMEARAAEQELAGTVSSDKNEILFSRFGINYNNEPEIFKKGSVLYRDVGAIVTPQNLRLTETNSSSSLLQQSLCQHLPGPMAPRN</sequence>
<evidence type="ECO:0000313" key="20">
    <source>
        <dbReference type="Proteomes" id="UP000799779"/>
    </source>
</evidence>
<evidence type="ECO:0000256" key="14">
    <source>
        <dbReference type="PIRNR" id="PIRNR028980"/>
    </source>
</evidence>
<dbReference type="InterPro" id="IPR007537">
    <property type="entry name" value="tRNAHis_GuaTrfase_Thg1"/>
</dbReference>
<dbReference type="GO" id="GO:0005525">
    <property type="term" value="F:GTP binding"/>
    <property type="evidence" value="ECO:0007669"/>
    <property type="project" value="UniProtKB-UniRule"/>
</dbReference>
<gene>
    <name evidence="19" type="ORF">P154DRAFT_222019</name>
</gene>
<keyword evidence="7 14" id="KW-0548">Nucleotidyltransferase</keyword>
<dbReference type="GO" id="GO:0000287">
    <property type="term" value="F:magnesium ion binding"/>
    <property type="evidence" value="ECO:0007669"/>
    <property type="project" value="UniProtKB-UniRule"/>
</dbReference>
<dbReference type="Pfam" id="PF04446">
    <property type="entry name" value="Thg1"/>
    <property type="match status" value="1"/>
</dbReference>
<comment type="catalytic activity">
    <reaction evidence="13 14">
        <text>a 5'-end ribonucleotide-tRNA(His) + GTP + ATP + H2O = a 5'-end phospho-guanosine-ribonucleotide-tRNA(His) + AMP + 2 diphosphate + H(+)</text>
        <dbReference type="Rhea" id="RHEA:54564"/>
        <dbReference type="Rhea" id="RHEA-COMP:14193"/>
        <dbReference type="Rhea" id="RHEA-COMP:14917"/>
        <dbReference type="ChEBI" id="CHEBI:15377"/>
        <dbReference type="ChEBI" id="CHEBI:15378"/>
        <dbReference type="ChEBI" id="CHEBI:30616"/>
        <dbReference type="ChEBI" id="CHEBI:33019"/>
        <dbReference type="ChEBI" id="CHEBI:37565"/>
        <dbReference type="ChEBI" id="CHEBI:138282"/>
        <dbReference type="ChEBI" id="CHEBI:141847"/>
        <dbReference type="ChEBI" id="CHEBI:456215"/>
        <dbReference type="EC" id="2.7.7.79"/>
    </reaction>
</comment>
<evidence type="ECO:0000256" key="4">
    <source>
        <dbReference type="ARBA" id="ARBA00015443"/>
    </source>
</evidence>
<organism evidence="19 20">
    <name type="scientific">Amniculicola lignicola CBS 123094</name>
    <dbReference type="NCBI Taxonomy" id="1392246"/>
    <lineage>
        <taxon>Eukaryota</taxon>
        <taxon>Fungi</taxon>
        <taxon>Dikarya</taxon>
        <taxon>Ascomycota</taxon>
        <taxon>Pezizomycotina</taxon>
        <taxon>Dothideomycetes</taxon>
        <taxon>Pleosporomycetidae</taxon>
        <taxon>Pleosporales</taxon>
        <taxon>Amniculicolaceae</taxon>
        <taxon>Amniculicola</taxon>
    </lineage>
</organism>
<accession>A0A6A5X2V3</accession>
<dbReference type="Pfam" id="PF14413">
    <property type="entry name" value="Thg1C"/>
    <property type="match status" value="1"/>
</dbReference>
<evidence type="ECO:0000259" key="17">
    <source>
        <dbReference type="Pfam" id="PF04446"/>
    </source>
</evidence>
<keyword evidence="20" id="KW-1185">Reference proteome</keyword>
<dbReference type="FunFam" id="3.30.70.3000:FF:000001">
    <property type="entry name" value="tRNA(His) guanylyltransferase"/>
    <property type="match status" value="1"/>
</dbReference>
<evidence type="ECO:0000256" key="13">
    <source>
        <dbReference type="ARBA" id="ARBA00047281"/>
    </source>
</evidence>
<evidence type="ECO:0000313" key="19">
    <source>
        <dbReference type="EMBL" id="KAF2006646.1"/>
    </source>
</evidence>
<dbReference type="InterPro" id="IPR025845">
    <property type="entry name" value="Thg1_C_dom"/>
</dbReference>
<evidence type="ECO:0000256" key="10">
    <source>
        <dbReference type="ARBA" id="ARBA00022842"/>
    </source>
</evidence>
<dbReference type="GO" id="GO:0008193">
    <property type="term" value="F:tRNA guanylyltransferase activity"/>
    <property type="evidence" value="ECO:0007669"/>
    <property type="project" value="UniProtKB-UniRule"/>
</dbReference>
<dbReference type="EMBL" id="ML977559">
    <property type="protein sequence ID" value="KAF2006646.1"/>
    <property type="molecule type" value="Genomic_DNA"/>
</dbReference>
<feature type="domain" description="tRNAHis guanylyltransferase catalytic" evidence="17">
    <location>
        <begin position="6"/>
        <end position="136"/>
    </location>
</feature>
<dbReference type="PANTHER" id="PTHR12729">
    <property type="entry name" value="TRNA(HIS) GUANYLYLTRANSFERASE-RELATED"/>
    <property type="match status" value="1"/>
</dbReference>
<evidence type="ECO:0000256" key="5">
    <source>
        <dbReference type="ARBA" id="ARBA00022679"/>
    </source>
</evidence>
<dbReference type="PANTHER" id="PTHR12729:SF6">
    <property type="entry name" value="TRNA(HIS) GUANYLYLTRANSFERASE-RELATED"/>
    <property type="match status" value="1"/>
</dbReference>
<evidence type="ECO:0000256" key="1">
    <source>
        <dbReference type="ARBA" id="ARBA00002939"/>
    </source>
</evidence>
<keyword evidence="11 14" id="KW-0342">GTP-binding</keyword>
<feature type="binding site" evidence="16">
    <location>
        <position position="76"/>
    </location>
    <ligand>
        <name>Mg(2+)</name>
        <dbReference type="ChEBI" id="CHEBI:18420"/>
        <label>2</label>
        <note>catalytic</note>
    </ligand>
</feature>
<dbReference type="InterPro" id="IPR038469">
    <property type="entry name" value="tRNAHis_GuaTrfase_Thg1_sf"/>
</dbReference>
<feature type="domain" description="Thg1 C-terminal" evidence="18">
    <location>
        <begin position="139"/>
        <end position="221"/>
    </location>
</feature>
<dbReference type="OrthoDB" id="62560at2759"/>
<evidence type="ECO:0000256" key="16">
    <source>
        <dbReference type="PIRSR" id="PIRSR028980-2"/>
    </source>
</evidence>
<evidence type="ECO:0000256" key="11">
    <source>
        <dbReference type="ARBA" id="ARBA00023134"/>
    </source>
</evidence>
<dbReference type="InterPro" id="IPR024956">
    <property type="entry name" value="tRNAHis_GuaTrfase_cat"/>
</dbReference>
<comment type="function">
    <text evidence="1 14">Adds a GMP to the 5'-end of tRNA(His) after transcription and RNase P cleavage.</text>
</comment>
<evidence type="ECO:0000256" key="8">
    <source>
        <dbReference type="ARBA" id="ARBA00022723"/>
    </source>
</evidence>
<evidence type="ECO:0000256" key="12">
    <source>
        <dbReference type="ARBA" id="ARBA00032480"/>
    </source>
</evidence>
<feature type="binding site" evidence="16">
    <location>
        <position position="29"/>
    </location>
    <ligand>
        <name>Mg(2+)</name>
        <dbReference type="ChEBI" id="CHEBI:18420"/>
        <label>2</label>
        <note>catalytic</note>
    </ligand>
</feature>